<evidence type="ECO:0000313" key="3">
    <source>
        <dbReference type="Proteomes" id="UP000240216"/>
    </source>
</evidence>
<reference evidence="3" key="1">
    <citation type="submission" date="2017-11" db="EMBL/GenBank/DDBJ databases">
        <authorList>
            <person name="McClendondon-Moss T.O."/>
            <person name="Donegan-Quick R.D."/>
            <person name="Bhuiyan S."/>
            <person name="Visi D.K."/>
            <person name="Allen M.S."/>
            <person name="Hughes L.E."/>
            <person name="Garlena R.A."/>
            <person name="Russell D.A."/>
            <person name="Pope W.H."/>
            <person name="Jacobs-Sera D."/>
            <person name="Hendrix R.W."/>
            <person name="Hatfull G.F."/>
        </authorList>
    </citation>
    <scope>NUCLEOTIDE SEQUENCE [LARGE SCALE GENOMIC DNA]</scope>
</reference>
<gene>
    <name evidence="2" type="ORF">SEA_IMMANUEL3_9</name>
</gene>
<feature type="region of interest" description="Disordered" evidence="1">
    <location>
        <begin position="563"/>
        <end position="586"/>
    </location>
</feature>
<evidence type="ECO:0000256" key="1">
    <source>
        <dbReference type="SAM" id="MobiDB-lite"/>
    </source>
</evidence>
<dbReference type="EMBL" id="MG518520">
    <property type="protein sequence ID" value="ATW69390.1"/>
    <property type="molecule type" value="Genomic_DNA"/>
</dbReference>
<keyword evidence="3" id="KW-1185">Reference proteome</keyword>
<accession>A0A2H4PR39</accession>
<evidence type="ECO:0000313" key="2">
    <source>
        <dbReference type="EMBL" id="ATW69390.1"/>
    </source>
</evidence>
<dbReference type="Proteomes" id="UP000240216">
    <property type="component" value="Segment"/>
</dbReference>
<proteinExistence type="predicted"/>
<sequence>MAFTPSAKDMDLLSNAVLDGTMEVDKLPQSAQFALQDYWSSAGIDFNKQGMAEDQMQDLIQQRRDASASGGIFDSPLFKPIEWVGSKLYQLYSATVSPVLTTGLMAAHSLIYGRSDYIGQDGGGYWSTEWDALQDYWDIAHHVSPGQAVWQLGFNNEELKKRGIEPGQMAEDLKLVKAGEYRDEKTEKDPFGVKTKSQEYFGDGVSKFVTGATDFAVSWYMDPLVLGGKAAGATKTVGFTKPVVGQVEKAAKKAATPEQAFDLIAQKPVFQSMVDTVMNVKTKSPDTAALTLRRDMPTLAKSANGDALARLLSQAKDADEVSDILRLSMGDDAGRLSLEVRNAKIGAQVGVLTQRNVIHANYFDALTDAQKASPRGQRIKAALDTQTDYIAKMNRESRVIDDKLDAFASVDNMNFNRVTTPLGMRMKGSKNVQEGGFKPMVGQGAIKGTAALVYNSTIGLPIKVLRSYNDIRPSMYLDVHGEHSFKDFDASLREVKGLTREQREEYVSRYINATPNERQMSLIQMEQDITHRMVDRYNATRGPADQIDYNLADDLYKDFAERRRNGQASAGQQRVYGTATMPDPMDPSRTIRVADVEADGGRIVSTPIFDSQLANSHVMMDFRTFERALEAHGSTFQRIKNRVGDGWYKTNEIADTLSTTWKFAQLFRLGYAPRALADDFLGQVARFGGLSMAQRAISGGKVTMQDFIRGKWASDSVSAARQTEGMLTQHIDELSVFSNEIKAELVRAKATGADAATIARLEDDMLDITDEIATARSTHADYGSMVAYGQQMRDVQVGREVFSAPFAGKQGELYRDLAAGSRNFQNLMGTQADWYLKKMRRLDWENVTVSAHGADKHMEAWMRHVNDQVGQSAIGRQALEGKSEAQLVDWMRNTPAGQKYRKDIGLKNMSDYELAQRVKAQVDYVMDPAMPGMDAARAAVLQGKLTKDMLDVVPAGARPMVNGETFKYAEGTSPVAQLLDKSITGFYNLANQIPATKLLRNPLFGQSYKAHLADQLRVMRAQGVTHIDETLRKTMETNARKGALDDVKKYTFTMDHETKMAYSMRHFGAFFGAQQESWNRWGRIISDKPDILARVAQTYGMPARAGITTDHDGNPIDASGHIVDPVTGERKLVKYSDRRLIVQVPEYLGGKELNKTLGLDEDASFVLPMSSLELILNHGDGALPVGAGPYVQIAANHFAQEDPKFADWSKKLGVLPFGAQESWTDFINPNTGKRLGDATDDMGQTKQRALFNMMQVENYKWEQGLRDTQPTWKELKDRADRWTIFRTAAAWSLPFSVNGQDPYQFFRDEFSRYQKLDPNSADEKFYEKYGDSFYQFTQSMSKNNSGLKPTAESVKMSKYYQDLIDRVGPEYAGLIVGDEGDGVYSEGAYFYQKTHSAGVGSTVTQRGNMSAREAWDKTNLARGWQQYNSFMQDTNSQLFDRGLTSFDDEGAEDLKATKQGIVKMLTEQFLPDGSKNPFYNEAWEREFSSLDKGKYDRQAAKLEDIVNDPEMLAKSINPDGTVGMRSDMYTLRAYLAQRKEMNKALMIRKMNGGSEDITAQSNYDLKNSWDRYTMMLIEADTKFGWVHSRYFATDMGFNLNTILSEEAQAELEQSDASLIGEQATGFQGEPSMFDVMEDESSVNANTIG</sequence>
<name>A0A2H4PR39_9CAUD</name>
<organism evidence="2 3">
    <name type="scientific">Streptomyces phage Immanuel3</name>
    <dbReference type="NCBI Taxonomy" id="2053813"/>
    <lineage>
        <taxon>Viruses</taxon>
        <taxon>Duplodnaviria</taxon>
        <taxon>Heunggongvirae</taxon>
        <taxon>Uroviricota</taxon>
        <taxon>Caudoviricetes</taxon>
        <taxon>Beephvirinae</taxon>
        <taxon>Immanueltrevirus</taxon>
        <taxon>Immanueltrevirus immanuel3</taxon>
    </lineage>
</organism>
<protein>
    <submittedName>
        <fullName evidence="2">Uncharacterized protein</fullName>
    </submittedName>
</protein>